<dbReference type="Gene3D" id="3.40.710.10">
    <property type="entry name" value="DD-peptidase/beta-lactamase superfamily"/>
    <property type="match status" value="1"/>
</dbReference>
<comment type="caution">
    <text evidence="3">The sequence shown here is derived from an EMBL/GenBank/DDBJ whole genome shotgun (WGS) entry which is preliminary data.</text>
</comment>
<dbReference type="PANTHER" id="PTHR43283">
    <property type="entry name" value="BETA-LACTAMASE-RELATED"/>
    <property type="match status" value="1"/>
</dbReference>
<evidence type="ECO:0000256" key="1">
    <source>
        <dbReference type="SAM" id="MobiDB-lite"/>
    </source>
</evidence>
<sequence length="206" mass="22741">MKPAAHLALQQRAREEQGEKRLAKKGASAGWTMTELLSKRLWSQLGMEREARITVDADGKCGVSGGLLCTPRDLVRLGRALSAGGRSQSGAQLIPESFLEDTMSPDEEARQRYSKADPYGLAYQNSFWILKGESKRHRPSLMAYGIHGQVLWVDPSAELVVVKLATSESPMDDQEYTQVMEALLAVRRALRSRDQPAEQNDALSGV</sequence>
<dbReference type="Proteomes" id="UP000654075">
    <property type="component" value="Unassembled WGS sequence"/>
</dbReference>
<dbReference type="InterPro" id="IPR012338">
    <property type="entry name" value="Beta-lactam/transpept-like"/>
</dbReference>
<evidence type="ECO:0000259" key="2">
    <source>
        <dbReference type="Pfam" id="PF00144"/>
    </source>
</evidence>
<organism evidence="3 4">
    <name type="scientific">Polarella glacialis</name>
    <name type="common">Dinoflagellate</name>
    <dbReference type="NCBI Taxonomy" id="89957"/>
    <lineage>
        <taxon>Eukaryota</taxon>
        <taxon>Sar</taxon>
        <taxon>Alveolata</taxon>
        <taxon>Dinophyceae</taxon>
        <taxon>Suessiales</taxon>
        <taxon>Suessiaceae</taxon>
        <taxon>Polarella</taxon>
    </lineage>
</organism>
<accession>A0A813FKV9</accession>
<dbReference type="PANTHER" id="PTHR43283:SF7">
    <property type="entry name" value="BETA-LACTAMASE-RELATED DOMAIN-CONTAINING PROTEIN"/>
    <property type="match status" value="1"/>
</dbReference>
<reference evidence="3" key="1">
    <citation type="submission" date="2021-02" db="EMBL/GenBank/DDBJ databases">
        <authorList>
            <person name="Dougan E. K."/>
            <person name="Rhodes N."/>
            <person name="Thang M."/>
            <person name="Chan C."/>
        </authorList>
    </citation>
    <scope>NUCLEOTIDE SEQUENCE</scope>
</reference>
<dbReference type="EMBL" id="CAJNNV010025141">
    <property type="protein sequence ID" value="CAE8612652.1"/>
    <property type="molecule type" value="Genomic_DNA"/>
</dbReference>
<dbReference type="Pfam" id="PF00144">
    <property type="entry name" value="Beta-lactamase"/>
    <property type="match status" value="1"/>
</dbReference>
<dbReference type="OrthoDB" id="5946976at2759"/>
<dbReference type="InterPro" id="IPR050789">
    <property type="entry name" value="Diverse_Enzym_Activities"/>
</dbReference>
<proteinExistence type="predicted"/>
<dbReference type="InterPro" id="IPR001466">
    <property type="entry name" value="Beta-lactam-related"/>
</dbReference>
<dbReference type="AlphaFoldDB" id="A0A813FKV9"/>
<evidence type="ECO:0000313" key="4">
    <source>
        <dbReference type="Proteomes" id="UP000654075"/>
    </source>
</evidence>
<feature type="compositionally biased region" description="Basic and acidic residues" evidence="1">
    <location>
        <begin position="12"/>
        <end position="21"/>
    </location>
</feature>
<gene>
    <name evidence="3" type="ORF">PGLA1383_LOCUS30441</name>
</gene>
<dbReference type="SUPFAM" id="SSF56601">
    <property type="entry name" value="beta-lactamase/transpeptidase-like"/>
    <property type="match status" value="1"/>
</dbReference>
<feature type="domain" description="Beta-lactamase-related" evidence="2">
    <location>
        <begin position="44"/>
        <end position="175"/>
    </location>
</feature>
<keyword evidence="4" id="KW-1185">Reference proteome</keyword>
<feature type="region of interest" description="Disordered" evidence="1">
    <location>
        <begin position="1"/>
        <end position="26"/>
    </location>
</feature>
<evidence type="ECO:0000313" key="3">
    <source>
        <dbReference type="EMBL" id="CAE8612652.1"/>
    </source>
</evidence>
<protein>
    <recommendedName>
        <fullName evidence="2">Beta-lactamase-related domain-containing protein</fullName>
    </recommendedName>
</protein>
<name>A0A813FKV9_POLGL</name>